<keyword evidence="6" id="KW-1185">Reference proteome</keyword>
<proteinExistence type="predicted"/>
<evidence type="ECO:0000259" key="4">
    <source>
        <dbReference type="Pfam" id="PF24278"/>
    </source>
</evidence>
<organism evidence="5 6">
    <name type="scientific">Haloglomus irregulare</name>
    <dbReference type="NCBI Taxonomy" id="2234134"/>
    <lineage>
        <taxon>Archaea</taxon>
        <taxon>Methanobacteriati</taxon>
        <taxon>Methanobacteriota</taxon>
        <taxon>Stenosarchaea group</taxon>
        <taxon>Halobacteria</taxon>
        <taxon>Halobacteriales</taxon>
        <taxon>Natronomonadaceae</taxon>
        <taxon>Haloglomus</taxon>
    </lineage>
</organism>
<gene>
    <name evidence="5" type="ORF">DP107_12855</name>
</gene>
<dbReference type="AlphaFoldDB" id="A0A554N7J9"/>
<evidence type="ECO:0000256" key="2">
    <source>
        <dbReference type="ARBA" id="ARBA00023163"/>
    </source>
</evidence>
<protein>
    <submittedName>
        <fullName evidence="5">Bacterio-opsin activator</fullName>
    </submittedName>
</protein>
<evidence type="ECO:0000256" key="1">
    <source>
        <dbReference type="ARBA" id="ARBA00023015"/>
    </source>
</evidence>
<evidence type="ECO:0000259" key="3">
    <source>
        <dbReference type="Pfam" id="PF04967"/>
    </source>
</evidence>
<dbReference type="RefSeq" id="WP_144262562.1">
    <property type="nucleotide sequence ID" value="NZ_QMDX01000008.1"/>
</dbReference>
<dbReference type="Pfam" id="PF24278">
    <property type="entry name" value="HVO_0513_N"/>
    <property type="match status" value="1"/>
</dbReference>
<dbReference type="InterPro" id="IPR007050">
    <property type="entry name" value="HTH_bacterioopsin"/>
</dbReference>
<dbReference type="OrthoDB" id="194393at2157"/>
<feature type="domain" description="HTH bat-type" evidence="3">
    <location>
        <begin position="159"/>
        <end position="210"/>
    </location>
</feature>
<feature type="domain" description="HVO-0513-like N-terminal" evidence="4">
    <location>
        <begin position="16"/>
        <end position="148"/>
    </location>
</feature>
<keyword evidence="1" id="KW-0805">Transcription regulation</keyword>
<comment type="caution">
    <text evidence="5">The sequence shown here is derived from an EMBL/GenBank/DDBJ whole genome shotgun (WGS) entry which is preliminary data.</text>
</comment>
<dbReference type="Gene3D" id="1.10.10.10">
    <property type="entry name" value="Winged helix-like DNA-binding domain superfamily/Winged helix DNA-binding domain"/>
    <property type="match status" value="1"/>
</dbReference>
<dbReference type="PANTHER" id="PTHR34236:SF1">
    <property type="entry name" value="DIMETHYL SULFOXIDE REDUCTASE TRANSCRIPTIONAL ACTIVATOR"/>
    <property type="match status" value="1"/>
</dbReference>
<accession>A0A554N7J9</accession>
<evidence type="ECO:0000313" key="5">
    <source>
        <dbReference type="EMBL" id="TSD13375.1"/>
    </source>
</evidence>
<dbReference type="EMBL" id="QMDX01000008">
    <property type="protein sequence ID" value="TSD13375.1"/>
    <property type="molecule type" value="Genomic_DNA"/>
</dbReference>
<dbReference type="InterPro" id="IPR056493">
    <property type="entry name" value="HVO_0513_N"/>
</dbReference>
<dbReference type="PANTHER" id="PTHR34236">
    <property type="entry name" value="DIMETHYL SULFOXIDE REDUCTASE TRANSCRIPTIONAL ACTIVATOR"/>
    <property type="match status" value="1"/>
</dbReference>
<dbReference type="Proteomes" id="UP000319894">
    <property type="component" value="Unassembled WGS sequence"/>
</dbReference>
<sequence>MRQATFVISAGRGGLHPADAAVAAEPGIQRLSIRQIDILDDGTGIVVYTSRGELERGKRLLEARDDIYDVDYVGETDGITLVHFEPNDTVRNLLAVGRSQPIALDLPIECLPDGGVRVTVLGSDAAISEVVDGMPESLALSLESMGTYDPDRSDPFAALTERQQEILLTALELGYFETPRQTNQEAIAEALDVSTATVGEHLRRIQATLIPSVVPRALRE</sequence>
<dbReference type="InterPro" id="IPR036388">
    <property type="entry name" value="WH-like_DNA-bd_sf"/>
</dbReference>
<name>A0A554N7J9_9EURY</name>
<dbReference type="InParanoid" id="A0A554N7J9"/>
<keyword evidence="2" id="KW-0804">Transcription</keyword>
<dbReference type="Pfam" id="PF04967">
    <property type="entry name" value="HTH_10"/>
    <property type="match status" value="1"/>
</dbReference>
<evidence type="ECO:0000313" key="6">
    <source>
        <dbReference type="Proteomes" id="UP000319894"/>
    </source>
</evidence>
<reference evidence="5 6" key="1">
    <citation type="submission" date="2018-06" db="EMBL/GenBank/DDBJ databases">
        <title>Natronomonas sp. F16-60 a new haloarchaeon isolated from a solar saltern of Isla Cristina, Huelva, Spain.</title>
        <authorList>
            <person name="Duran-Viseras A."/>
            <person name="Sanchez-Porro C."/>
            <person name="Ventosa A."/>
        </authorList>
    </citation>
    <scope>NUCLEOTIDE SEQUENCE [LARGE SCALE GENOMIC DNA]</scope>
    <source>
        <strain evidence="5 6">F16-60</strain>
    </source>
</reference>